<keyword evidence="5" id="KW-1185">Reference proteome</keyword>
<dbReference type="InterPro" id="IPR035914">
    <property type="entry name" value="Sperma_CUB_dom_sf"/>
</dbReference>
<feature type="disulfide bond" evidence="2">
    <location>
        <begin position="70"/>
        <end position="97"/>
    </location>
</feature>
<dbReference type="OrthoDB" id="6369184at2759"/>
<evidence type="ECO:0000259" key="3">
    <source>
        <dbReference type="PROSITE" id="PS01180"/>
    </source>
</evidence>
<protein>
    <submittedName>
        <fullName evidence="4">CLUMA_CG007580, isoform A</fullName>
    </submittedName>
</protein>
<evidence type="ECO:0000256" key="1">
    <source>
        <dbReference type="ARBA" id="ARBA00023157"/>
    </source>
</evidence>
<evidence type="ECO:0000313" key="5">
    <source>
        <dbReference type="Proteomes" id="UP000183832"/>
    </source>
</evidence>
<dbReference type="SMART" id="SM00042">
    <property type="entry name" value="CUB"/>
    <property type="match status" value="1"/>
</dbReference>
<evidence type="ECO:0000313" key="4">
    <source>
        <dbReference type="EMBL" id="CRK94056.1"/>
    </source>
</evidence>
<dbReference type="Gene3D" id="2.60.120.290">
    <property type="entry name" value="Spermadhesin, CUB domain"/>
    <property type="match status" value="1"/>
</dbReference>
<comment type="caution">
    <text evidence="2">Lacks conserved residue(s) required for the propagation of feature annotation.</text>
</comment>
<reference evidence="4 5" key="1">
    <citation type="submission" date="2015-04" db="EMBL/GenBank/DDBJ databases">
        <authorList>
            <person name="Syromyatnikov M.Y."/>
            <person name="Popov V.N."/>
        </authorList>
    </citation>
    <scope>NUCLEOTIDE SEQUENCE [LARGE SCALE GENOMIC DNA]</scope>
</reference>
<dbReference type="AlphaFoldDB" id="A0A1J1I147"/>
<sequence length="519" mass="59417">MLMKLSFEEEINAKVEPVNPSNETESKNSTIKYIKYTNNGYFYYPPSNKLNHTPSNHVGLSQKEQVSTQCGGIFRNLQNLIEAPKFITPRPICNLRCEYQIVSPYICENEFHVQFLDFAIDSSKDCENDRVIINYSEVLCGKIIGVKKFKTKGGVLNITFSSKMWDLKQGKGFRLLVTRLPCVEETNENQSEVDTLEPNYSNDEDPCFRVNSSYSVSGPNYNSIYQVYGVPGVNYPSVTQRQDIPITPLPPPTNPPVLPPIYPPTNPPIYPPNPPPTRPPVLPPIQPPIFPPIYPPIQPPILPPQFLPQCCRNIYNQQRFLLISQGFPAYVVTNNDCIFAIQRSSPDVCKLRIIFKYFLLDDPQSNQFGCVNNFIEIDGQRICGCKTNFVYETLWGYEPKIIRLRTLPGTFIVPQGFVFDVIQEPCPFKIQENVQADEVALRQKRFFSHDFFPKPLIGRNFPIHSQINKIKSDIDESFRSKFYASDPNYVNNVCTFNSLTLFNMKLETIGIPKEFCFAY</sequence>
<gene>
    <name evidence="4" type="ORF">CLUMA_CG007580</name>
</gene>
<accession>A0A1J1I147</accession>
<dbReference type="Proteomes" id="UP000183832">
    <property type="component" value="Unassembled WGS sequence"/>
</dbReference>
<dbReference type="PROSITE" id="PS01180">
    <property type="entry name" value="CUB"/>
    <property type="match status" value="1"/>
</dbReference>
<organism evidence="4 5">
    <name type="scientific">Clunio marinus</name>
    <dbReference type="NCBI Taxonomy" id="568069"/>
    <lineage>
        <taxon>Eukaryota</taxon>
        <taxon>Metazoa</taxon>
        <taxon>Ecdysozoa</taxon>
        <taxon>Arthropoda</taxon>
        <taxon>Hexapoda</taxon>
        <taxon>Insecta</taxon>
        <taxon>Pterygota</taxon>
        <taxon>Neoptera</taxon>
        <taxon>Endopterygota</taxon>
        <taxon>Diptera</taxon>
        <taxon>Nematocera</taxon>
        <taxon>Chironomoidea</taxon>
        <taxon>Chironomidae</taxon>
        <taxon>Clunio</taxon>
    </lineage>
</organism>
<dbReference type="STRING" id="568069.A0A1J1I147"/>
<keyword evidence="1 2" id="KW-1015">Disulfide bond</keyword>
<feature type="domain" description="CUB" evidence="3">
    <location>
        <begin position="70"/>
        <end position="180"/>
    </location>
</feature>
<dbReference type="SUPFAM" id="SSF49854">
    <property type="entry name" value="Spermadhesin, CUB domain"/>
    <property type="match status" value="1"/>
</dbReference>
<evidence type="ECO:0000256" key="2">
    <source>
        <dbReference type="PROSITE-ProRule" id="PRU00059"/>
    </source>
</evidence>
<dbReference type="InterPro" id="IPR000859">
    <property type="entry name" value="CUB_dom"/>
</dbReference>
<dbReference type="EMBL" id="CVRI01000038">
    <property type="protein sequence ID" value="CRK94056.1"/>
    <property type="molecule type" value="Genomic_DNA"/>
</dbReference>
<name>A0A1J1I147_9DIPT</name>
<proteinExistence type="predicted"/>